<dbReference type="SUPFAM" id="SSF52172">
    <property type="entry name" value="CheY-like"/>
    <property type="match status" value="1"/>
</dbReference>
<dbReference type="eggNOG" id="COG0664">
    <property type="taxonomic scope" value="Bacteria"/>
</dbReference>
<evidence type="ECO:0000256" key="2">
    <source>
        <dbReference type="ARBA" id="ARBA00023015"/>
    </source>
</evidence>
<evidence type="ECO:0000313" key="9">
    <source>
        <dbReference type="EMBL" id="ASO06955.1"/>
    </source>
</evidence>
<dbReference type="PROSITE" id="PS51063">
    <property type="entry name" value="HTH_CRP_2"/>
    <property type="match status" value="1"/>
</dbReference>
<dbReference type="STRING" id="616991.GCA_000733925_01799"/>
<dbReference type="SMART" id="SM00100">
    <property type="entry name" value="cNMP"/>
    <property type="match status" value="1"/>
</dbReference>
<dbReference type="KEGG" id="aalg:AREALGSMS7_03534"/>
<dbReference type="InterPro" id="IPR036388">
    <property type="entry name" value="WH-like_DNA-bd_sf"/>
</dbReference>
<evidence type="ECO:0000259" key="8">
    <source>
        <dbReference type="PROSITE" id="PS51063"/>
    </source>
</evidence>
<dbReference type="PANTHER" id="PTHR44591">
    <property type="entry name" value="STRESS RESPONSE REGULATOR PROTEIN 1"/>
    <property type="match status" value="1"/>
</dbReference>
<dbReference type="SMART" id="SM00448">
    <property type="entry name" value="REC"/>
    <property type="match status" value="1"/>
</dbReference>
<dbReference type="GO" id="GO:0006355">
    <property type="term" value="P:regulation of DNA-templated transcription"/>
    <property type="evidence" value="ECO:0007669"/>
    <property type="project" value="InterPro"/>
</dbReference>
<evidence type="ECO:0000313" key="10">
    <source>
        <dbReference type="Proteomes" id="UP000204551"/>
    </source>
</evidence>
<dbReference type="GO" id="GO:0000160">
    <property type="term" value="P:phosphorelay signal transduction system"/>
    <property type="evidence" value="ECO:0007669"/>
    <property type="project" value="InterPro"/>
</dbReference>
<dbReference type="Gene3D" id="3.40.50.2300">
    <property type="match status" value="1"/>
</dbReference>
<evidence type="ECO:0000256" key="5">
    <source>
        <dbReference type="PROSITE-ProRule" id="PRU00169"/>
    </source>
</evidence>
<dbReference type="Pfam" id="PF13545">
    <property type="entry name" value="HTH_Crp_2"/>
    <property type="match status" value="1"/>
</dbReference>
<dbReference type="Gene3D" id="2.60.120.10">
    <property type="entry name" value="Jelly Rolls"/>
    <property type="match status" value="1"/>
</dbReference>
<dbReference type="InterPro" id="IPR012318">
    <property type="entry name" value="HTH_CRP"/>
</dbReference>
<feature type="domain" description="Response regulatory" evidence="7">
    <location>
        <begin position="3"/>
        <end position="119"/>
    </location>
</feature>
<dbReference type="InterPro" id="IPR050595">
    <property type="entry name" value="Bact_response_regulator"/>
</dbReference>
<dbReference type="SUPFAM" id="SSF46785">
    <property type="entry name" value="Winged helix' DNA-binding domain"/>
    <property type="match status" value="1"/>
</dbReference>
<accession>A0A221V017</accession>
<feature type="modified residue" description="4-aspartylphosphate" evidence="5">
    <location>
        <position position="52"/>
    </location>
</feature>
<dbReference type="InterPro" id="IPR011006">
    <property type="entry name" value="CheY-like_superfamily"/>
</dbReference>
<dbReference type="PANTHER" id="PTHR44591:SF3">
    <property type="entry name" value="RESPONSE REGULATORY DOMAIN-CONTAINING PROTEIN"/>
    <property type="match status" value="1"/>
</dbReference>
<evidence type="ECO:0000256" key="1">
    <source>
        <dbReference type="ARBA" id="ARBA00022553"/>
    </source>
</evidence>
<dbReference type="EMBL" id="CP022515">
    <property type="protein sequence ID" value="ASO06955.1"/>
    <property type="molecule type" value="Genomic_DNA"/>
</dbReference>
<dbReference type="InterPro" id="IPR001789">
    <property type="entry name" value="Sig_transdc_resp-reg_receiver"/>
</dbReference>
<organism evidence="9 10">
    <name type="scientific">Arenibacter algicola</name>
    <dbReference type="NCBI Taxonomy" id="616991"/>
    <lineage>
        <taxon>Bacteria</taxon>
        <taxon>Pseudomonadati</taxon>
        <taxon>Bacteroidota</taxon>
        <taxon>Flavobacteriia</taxon>
        <taxon>Flavobacteriales</taxon>
        <taxon>Flavobacteriaceae</taxon>
        <taxon>Arenibacter</taxon>
    </lineage>
</organism>
<dbReference type="InterPro" id="IPR036390">
    <property type="entry name" value="WH_DNA-bd_sf"/>
</dbReference>
<dbReference type="CDD" id="cd17574">
    <property type="entry name" value="REC_OmpR"/>
    <property type="match status" value="1"/>
</dbReference>
<dbReference type="SMART" id="SM00419">
    <property type="entry name" value="HTH_CRP"/>
    <property type="match status" value="1"/>
</dbReference>
<dbReference type="InterPro" id="IPR014710">
    <property type="entry name" value="RmlC-like_jellyroll"/>
</dbReference>
<evidence type="ECO:0000256" key="4">
    <source>
        <dbReference type="ARBA" id="ARBA00023163"/>
    </source>
</evidence>
<gene>
    <name evidence="9" type="primary">mprA</name>
    <name evidence="9" type="ORF">AREALGSMS7_03534</name>
</gene>
<feature type="domain" description="Cyclic nucleotide-binding" evidence="6">
    <location>
        <begin position="155"/>
        <end position="261"/>
    </location>
</feature>
<feature type="domain" description="HTH crp-type" evidence="8">
    <location>
        <begin position="275"/>
        <end position="344"/>
    </location>
</feature>
<evidence type="ECO:0000256" key="3">
    <source>
        <dbReference type="ARBA" id="ARBA00023125"/>
    </source>
</evidence>
<dbReference type="InterPro" id="IPR018490">
    <property type="entry name" value="cNMP-bd_dom_sf"/>
</dbReference>
<dbReference type="eggNOG" id="COG0745">
    <property type="taxonomic scope" value="Bacteria"/>
</dbReference>
<dbReference type="Pfam" id="PF00072">
    <property type="entry name" value="Response_reg"/>
    <property type="match status" value="1"/>
</dbReference>
<evidence type="ECO:0000259" key="7">
    <source>
        <dbReference type="PROSITE" id="PS50110"/>
    </source>
</evidence>
<evidence type="ECO:0000259" key="6">
    <source>
        <dbReference type="PROSITE" id="PS50042"/>
    </source>
</evidence>
<dbReference type="Pfam" id="PF00027">
    <property type="entry name" value="cNMP_binding"/>
    <property type="match status" value="1"/>
</dbReference>
<sequence length="350" mass="39456">MKTILLIEDDRALRENTEELLELSGYSMITAPNGKIGIQMAKEKLPDIIVCDIMMPEVDGYGVLKDLSSDESTKHIPFIFLSAKTEHKEIRRGMDLGADDYLTKPFEEEDLINAIESRLAKVELLGRMAKEGTLDPAVSENQIRTLNELKNFFDDNGEPTSFPQGSTIYQEGTYSHKIYLILKGVVKCHTMDEDGKELITSLFRADDFLGFTSFIDNIPYRESATAIEDVELAGISKENLKQVLEKNHNISLELMELLTGNIKDIKQQLLQMAYSSVRKKTAQTLLQFAEIMNKKTEDPIKISRNDLASVAGIATESLIRTLSGFKKEGLIDIEGRNIRIKELKALQYIN</sequence>
<dbReference type="RefSeq" id="WP_093979330.1">
    <property type="nucleotide sequence ID" value="NZ_CP022515.1"/>
</dbReference>
<dbReference type="GO" id="GO:0003677">
    <property type="term" value="F:DNA binding"/>
    <property type="evidence" value="ECO:0007669"/>
    <property type="project" value="UniProtKB-KW"/>
</dbReference>
<keyword evidence="3" id="KW-0238">DNA-binding</keyword>
<reference evidence="9 10" key="1">
    <citation type="submission" date="2017-07" db="EMBL/GenBank/DDBJ databases">
        <title>Genome Sequence of Arenibacter algicola Strain SMS7 Isolated from a culture of the Diatom Skeletonema marinoi.</title>
        <authorList>
            <person name="Topel M."/>
            <person name="Pinder M.I.M."/>
            <person name="Johansson O.N."/>
            <person name="Kourtchenko O."/>
            <person name="Godhe A."/>
            <person name="Clarke A.K."/>
        </authorList>
    </citation>
    <scope>NUCLEOTIDE SEQUENCE [LARGE SCALE GENOMIC DNA]</scope>
    <source>
        <strain evidence="9 10">SMS7</strain>
    </source>
</reference>
<dbReference type="SUPFAM" id="SSF51206">
    <property type="entry name" value="cAMP-binding domain-like"/>
    <property type="match status" value="1"/>
</dbReference>
<dbReference type="Gene3D" id="1.10.10.10">
    <property type="entry name" value="Winged helix-like DNA-binding domain superfamily/Winged helix DNA-binding domain"/>
    <property type="match status" value="1"/>
</dbReference>
<keyword evidence="4" id="KW-0804">Transcription</keyword>
<dbReference type="PROSITE" id="PS50110">
    <property type="entry name" value="RESPONSE_REGULATORY"/>
    <property type="match status" value="1"/>
</dbReference>
<dbReference type="CDD" id="cd00038">
    <property type="entry name" value="CAP_ED"/>
    <property type="match status" value="1"/>
</dbReference>
<dbReference type="PROSITE" id="PS50042">
    <property type="entry name" value="CNMP_BINDING_3"/>
    <property type="match status" value="1"/>
</dbReference>
<dbReference type="AlphaFoldDB" id="A0A221V017"/>
<dbReference type="Proteomes" id="UP000204551">
    <property type="component" value="Chromosome"/>
</dbReference>
<dbReference type="InterPro" id="IPR000595">
    <property type="entry name" value="cNMP-bd_dom"/>
</dbReference>
<name>A0A221V017_9FLAO</name>
<protein>
    <submittedName>
        <fullName evidence="9">Response regulator MprA</fullName>
    </submittedName>
</protein>
<proteinExistence type="predicted"/>
<keyword evidence="1 5" id="KW-0597">Phosphoprotein</keyword>
<keyword evidence="2" id="KW-0805">Transcription regulation</keyword>